<evidence type="ECO:0000313" key="3">
    <source>
        <dbReference type="Proteomes" id="UP000481109"/>
    </source>
</evidence>
<organism evidence="2 3">
    <name type="scientific">Streptomyces mesophilus</name>
    <dbReference type="NCBI Taxonomy" id="1775132"/>
    <lineage>
        <taxon>Bacteria</taxon>
        <taxon>Bacillati</taxon>
        <taxon>Actinomycetota</taxon>
        <taxon>Actinomycetes</taxon>
        <taxon>Kitasatosporales</taxon>
        <taxon>Streptomycetaceae</taxon>
        <taxon>Streptomyces</taxon>
    </lineage>
</organism>
<gene>
    <name evidence="2" type="ORF">G6045_18565</name>
</gene>
<comment type="caution">
    <text evidence="2">The sequence shown here is derived from an EMBL/GenBank/DDBJ whole genome shotgun (WGS) entry which is preliminary data.</text>
</comment>
<dbReference type="RefSeq" id="WP_165333105.1">
    <property type="nucleotide sequence ID" value="NZ_JAAKZW010000071.1"/>
</dbReference>
<feature type="chain" id="PRO_5039548579" evidence="1">
    <location>
        <begin position="28"/>
        <end position="165"/>
    </location>
</feature>
<dbReference type="InterPro" id="IPR036365">
    <property type="entry name" value="PGBD-like_sf"/>
</dbReference>
<keyword evidence="3" id="KW-1185">Reference proteome</keyword>
<reference evidence="2 3" key="1">
    <citation type="submission" date="2020-02" db="EMBL/GenBank/DDBJ databases">
        <title>Whole-genome analyses of novel actinobacteria.</title>
        <authorList>
            <person name="Sahin N."/>
            <person name="Tokatli A."/>
        </authorList>
    </citation>
    <scope>NUCLEOTIDE SEQUENCE [LARGE SCALE GENOMIC DNA]</scope>
    <source>
        <strain evidence="2 3">YC504</strain>
    </source>
</reference>
<dbReference type="SUPFAM" id="SSF47090">
    <property type="entry name" value="PGBD-like"/>
    <property type="match status" value="1"/>
</dbReference>
<dbReference type="InterPro" id="IPR036366">
    <property type="entry name" value="PGBDSf"/>
</dbReference>
<proteinExistence type="predicted"/>
<sequence length="165" mass="17686">MRTRKRLRALLAALAVTISGLSTVPLAAAPAAAAANDPCGDTTIRTRSELTLIIIPRIRAGVSLCYVKLGMSGNYVYALQVNILVCYAGTPAATYVKNSGGADGVYGTGTRDAFKWIQRNVWGLTGSDVDGVYGPYARDHMHFALWWHKDTVPSTTTGKCSKYSV</sequence>
<name>A0A6G4XJ99_9ACTN</name>
<dbReference type="EMBL" id="JAAKZW010000071">
    <property type="protein sequence ID" value="NGO77646.1"/>
    <property type="molecule type" value="Genomic_DNA"/>
</dbReference>
<evidence type="ECO:0000256" key="1">
    <source>
        <dbReference type="SAM" id="SignalP"/>
    </source>
</evidence>
<dbReference type="Gene3D" id="1.10.101.10">
    <property type="entry name" value="PGBD-like superfamily/PGBD"/>
    <property type="match status" value="1"/>
</dbReference>
<dbReference type="AlphaFoldDB" id="A0A6G4XJ99"/>
<evidence type="ECO:0000313" key="2">
    <source>
        <dbReference type="EMBL" id="NGO77646.1"/>
    </source>
</evidence>
<dbReference type="Proteomes" id="UP000481109">
    <property type="component" value="Unassembled WGS sequence"/>
</dbReference>
<accession>A0A6G4XJ99</accession>
<keyword evidence="1" id="KW-0732">Signal</keyword>
<feature type="signal peptide" evidence="1">
    <location>
        <begin position="1"/>
        <end position="27"/>
    </location>
</feature>
<protein>
    <submittedName>
        <fullName evidence="2">Peptidoglycan-binding protein</fullName>
    </submittedName>
</protein>